<reference evidence="1" key="1">
    <citation type="submission" date="2015-12" db="EMBL/GenBank/DDBJ databases">
        <title>Gene expression during late stages of embryo sac development: a critical building block for successful pollen-pistil interactions.</title>
        <authorList>
            <person name="Liu Y."/>
            <person name="Joly V."/>
            <person name="Sabar M."/>
            <person name="Matton D.P."/>
        </authorList>
    </citation>
    <scope>NUCLEOTIDE SEQUENCE</scope>
</reference>
<protein>
    <submittedName>
        <fullName evidence="1">Putative ovule protein</fullName>
    </submittedName>
</protein>
<organism evidence="1">
    <name type="scientific">Solanum chacoense</name>
    <name type="common">Chaco potato</name>
    <dbReference type="NCBI Taxonomy" id="4108"/>
    <lineage>
        <taxon>Eukaryota</taxon>
        <taxon>Viridiplantae</taxon>
        <taxon>Streptophyta</taxon>
        <taxon>Embryophyta</taxon>
        <taxon>Tracheophyta</taxon>
        <taxon>Spermatophyta</taxon>
        <taxon>Magnoliopsida</taxon>
        <taxon>eudicotyledons</taxon>
        <taxon>Gunneridae</taxon>
        <taxon>Pentapetalae</taxon>
        <taxon>asterids</taxon>
        <taxon>lamiids</taxon>
        <taxon>Solanales</taxon>
        <taxon>Solanaceae</taxon>
        <taxon>Solanoideae</taxon>
        <taxon>Solaneae</taxon>
        <taxon>Solanum</taxon>
    </lineage>
</organism>
<feature type="non-terminal residue" evidence="1">
    <location>
        <position position="1"/>
    </location>
</feature>
<evidence type="ECO:0000313" key="1">
    <source>
        <dbReference type="EMBL" id="JAP07033.1"/>
    </source>
</evidence>
<name>A0A0V0GH84_SOLCH</name>
<sequence length="64" mass="7202">PVVLFISSIFPPQPLSIKPSNAPSSTGLNHIPSCIVPFRYLSTLFAAIRGWNFSQPEKVMLWRF</sequence>
<accession>A0A0V0GH84</accession>
<proteinExistence type="predicted"/>
<dbReference type="EMBL" id="GEDG01039652">
    <property type="protein sequence ID" value="JAP07033.1"/>
    <property type="molecule type" value="Transcribed_RNA"/>
</dbReference>
<dbReference type="AlphaFoldDB" id="A0A0V0GH84"/>